<evidence type="ECO:0000256" key="7">
    <source>
        <dbReference type="ARBA" id="ARBA00022884"/>
    </source>
</evidence>
<comment type="cofactor">
    <cofactor evidence="1">
        <name>Mn(2+)</name>
        <dbReference type="ChEBI" id="CHEBI:29035"/>
    </cofactor>
</comment>
<comment type="subcellular location">
    <subcellularLocation>
        <location evidence="2">Cytoplasm</location>
    </subcellularLocation>
</comment>
<feature type="region of interest" description="Disordered" evidence="9">
    <location>
        <begin position="347"/>
        <end position="621"/>
    </location>
</feature>
<dbReference type="GO" id="GO:0000932">
    <property type="term" value="C:P-body"/>
    <property type="evidence" value="ECO:0007669"/>
    <property type="project" value="TreeGrafter"/>
</dbReference>
<feature type="compositionally biased region" description="Low complexity" evidence="9">
    <location>
        <begin position="581"/>
        <end position="595"/>
    </location>
</feature>
<dbReference type="InterPro" id="IPR007722">
    <property type="entry name" value="DCP2_BoxA"/>
</dbReference>
<feature type="compositionally biased region" description="Polar residues" evidence="9">
    <location>
        <begin position="931"/>
        <end position="943"/>
    </location>
</feature>
<comment type="similarity">
    <text evidence="3">Belongs to the Nudix hydrolase family. DCP2 subfamily.</text>
</comment>
<dbReference type="GO" id="GO:0140933">
    <property type="term" value="F:5'-(N(7)-methylguanosine 5'-triphospho)-[mRNA] hydrolase activity"/>
    <property type="evidence" value="ECO:0007669"/>
    <property type="project" value="InterPro"/>
</dbReference>
<sequence>MNDSKMRLVDWLDDLCVRFIINLPHEELQSVERICFQIEEAQWFYEDFIRPLDPHMPSMNLKRFAMLMFQHCPLSSSFSETHHVQAYENFLAYKTRVPVRGAIMLNHDMTQAVLVKGWKKGAKWSFPRGKINKDEADLDCAVREVYEETGFDLRAAGLVKDEKDMKKIEVSMREQNMMLYVFRDVPMDTHFEPRTRKEISKIDWYRLTDLPTIKRKQQTQQGTGADLIKENNFYMVAPFIGQLKGWIKHQQKVDRQRAKVENHLAPPLAATGTDMEETEADNDGLGETTADETNAPDKPQDDENFANLISMLGRNHHRASDALPEVSAESQPPQAFDPAAELKRLLSVGGGFPPQPPVEAPAPANHPQQPPHNPLLAMLHGNNQPPGPHPPRTPFDQVMAPPQQPQSPHGQHHPRPPQFSHMPPPPPFAYQLPPNMPPRGPPYPHTPLQQFNGMQLPPPPRHYNPPPPHHQEPIFSNRDLNGQQDYGQQAPRPYHRTGDPQFASAPIAPDVQGPVIPPASNLPPPRLNAHTLGLLNAFKGNDKPTPPPPQKFQQPQIPPAQALQNAQTTPRMPPALHRDFSSFISPPAAASANPYAPSPPPFQSPRSNMVVQPVQQPKPRSAHQDVLLGLFRSPSVAAGTPPPPPIGDEPAELSAMPTTPGHARLEQALREAGPPHPDLGSKPVLLDAFAQPAKKAGITSATVSGPVNVPDFQTMKKNTQMFDNNGHHAHSRGPSPANRKGVEQKVFVPQELAEREDTPKMTELVNNTGGFAKNIGPSTLDVTTPQATNFKPQILRRPQQNAPSAPTAGFIPTTQAQTQATPSVLPIASVRVPAVAPVQAFDRRDTLPADQKNALLSLFGKPTQPRSPAPTGKSPLPSQGLAQPPLSLPLHSNKSGSARSPQPPTPKSGMSGIISPVSPLPDRGSVHGSPANHNSRSRISSMGEQGPIHGPPSIVIPQNVLGGQIAGTPTAMSAVGGPKNGLASGRGSGSLDDGYASTGSTGLGSSMDSLKPGPSNQRARDGKSPVDKTFLLGFLADVAKRGR</sequence>
<feature type="compositionally biased region" description="Polar residues" evidence="9">
    <location>
        <begin position="890"/>
        <end position="900"/>
    </location>
</feature>
<dbReference type="Gene3D" id="1.10.10.1050">
    <property type="entry name" value="Dcp2, box A domain"/>
    <property type="match status" value="1"/>
</dbReference>
<feature type="compositionally biased region" description="Low complexity" evidence="9">
    <location>
        <begin position="374"/>
        <end position="384"/>
    </location>
</feature>
<reference evidence="11" key="1">
    <citation type="journal article" date="2020" name="Stud. Mycol.">
        <title>101 Dothideomycetes genomes: a test case for predicting lifestyles and emergence of pathogens.</title>
        <authorList>
            <person name="Haridas S."/>
            <person name="Albert R."/>
            <person name="Binder M."/>
            <person name="Bloem J."/>
            <person name="Labutti K."/>
            <person name="Salamov A."/>
            <person name="Andreopoulos B."/>
            <person name="Baker S."/>
            <person name="Barry K."/>
            <person name="Bills G."/>
            <person name="Bluhm B."/>
            <person name="Cannon C."/>
            <person name="Castanera R."/>
            <person name="Culley D."/>
            <person name="Daum C."/>
            <person name="Ezra D."/>
            <person name="Gonzalez J."/>
            <person name="Henrissat B."/>
            <person name="Kuo A."/>
            <person name="Liang C."/>
            <person name="Lipzen A."/>
            <person name="Lutzoni F."/>
            <person name="Magnuson J."/>
            <person name="Mondo S."/>
            <person name="Nolan M."/>
            <person name="Ohm R."/>
            <person name="Pangilinan J."/>
            <person name="Park H.-J."/>
            <person name="Ramirez L."/>
            <person name="Alfaro M."/>
            <person name="Sun H."/>
            <person name="Tritt A."/>
            <person name="Yoshinaga Y."/>
            <person name="Zwiers L.-H."/>
            <person name="Turgeon B."/>
            <person name="Goodwin S."/>
            <person name="Spatafora J."/>
            <person name="Crous P."/>
            <person name="Grigoriev I."/>
        </authorList>
    </citation>
    <scope>NUCLEOTIDE SEQUENCE</scope>
    <source>
        <strain evidence="11">CBS 123094</strain>
    </source>
</reference>
<accession>A0A6A5WQT1</accession>
<dbReference type="InterPro" id="IPR036189">
    <property type="entry name" value="DCP2_BoxA_sf"/>
</dbReference>
<dbReference type="GO" id="GO:0030145">
    <property type="term" value="F:manganese ion binding"/>
    <property type="evidence" value="ECO:0007669"/>
    <property type="project" value="InterPro"/>
</dbReference>
<dbReference type="PANTHER" id="PTHR23114:SF17">
    <property type="entry name" value="M7GPPPN-MRNA HYDROLASE"/>
    <property type="match status" value="1"/>
</dbReference>
<feature type="compositionally biased region" description="Acidic residues" evidence="9">
    <location>
        <begin position="274"/>
        <end position="284"/>
    </location>
</feature>
<dbReference type="SUPFAM" id="SSF55811">
    <property type="entry name" value="Nudix"/>
    <property type="match status" value="1"/>
</dbReference>
<feature type="compositionally biased region" description="Polar residues" evidence="9">
    <location>
        <begin position="776"/>
        <end position="791"/>
    </location>
</feature>
<evidence type="ECO:0000313" key="11">
    <source>
        <dbReference type="EMBL" id="KAF2004213.1"/>
    </source>
</evidence>
<dbReference type="GO" id="GO:0000184">
    <property type="term" value="P:nuclear-transcribed mRNA catabolic process, nonsense-mediated decay"/>
    <property type="evidence" value="ECO:0007669"/>
    <property type="project" value="InterPro"/>
</dbReference>
<protein>
    <recommendedName>
        <fullName evidence="10">Nudix hydrolase domain-containing protein</fullName>
    </recommendedName>
</protein>
<feature type="region of interest" description="Disordered" evidence="9">
    <location>
        <begin position="257"/>
        <end position="303"/>
    </location>
</feature>
<dbReference type="FunFam" id="3.90.79.10:FF:000003">
    <property type="entry name" value="M7GpppN-mRNA hydrolase isoform 2"/>
    <property type="match status" value="1"/>
</dbReference>
<dbReference type="FunFam" id="1.10.10.1050:FF:000003">
    <property type="entry name" value="Decapping enzyme Dcp2, putative"/>
    <property type="match status" value="1"/>
</dbReference>
<evidence type="ECO:0000256" key="5">
    <source>
        <dbReference type="ARBA" id="ARBA00022723"/>
    </source>
</evidence>
<dbReference type="PROSITE" id="PS51462">
    <property type="entry name" value="NUDIX"/>
    <property type="match status" value="1"/>
</dbReference>
<dbReference type="CDD" id="cd03672">
    <property type="entry name" value="NUDIX_Dcp2p_Nudt20"/>
    <property type="match status" value="1"/>
</dbReference>
<dbReference type="OrthoDB" id="18996at2759"/>
<evidence type="ECO:0000256" key="1">
    <source>
        <dbReference type="ARBA" id="ARBA00001936"/>
    </source>
</evidence>
<evidence type="ECO:0000256" key="6">
    <source>
        <dbReference type="ARBA" id="ARBA00022801"/>
    </source>
</evidence>
<evidence type="ECO:0000256" key="9">
    <source>
        <dbReference type="SAM" id="MobiDB-lite"/>
    </source>
</evidence>
<feature type="compositionally biased region" description="Low complexity" evidence="9">
    <location>
        <begin position="551"/>
        <end position="567"/>
    </location>
</feature>
<dbReference type="AlphaFoldDB" id="A0A6A5WQT1"/>
<evidence type="ECO:0000313" key="12">
    <source>
        <dbReference type="Proteomes" id="UP000799779"/>
    </source>
</evidence>
<dbReference type="SUPFAM" id="SSF140586">
    <property type="entry name" value="Dcp2 domain-like"/>
    <property type="match status" value="1"/>
</dbReference>
<feature type="domain" description="Nudix hydrolase" evidence="10">
    <location>
        <begin position="95"/>
        <end position="232"/>
    </location>
</feature>
<name>A0A6A5WQT1_9PLEO</name>
<dbReference type="PROSITE" id="PS00893">
    <property type="entry name" value="NUDIX_BOX"/>
    <property type="match status" value="1"/>
</dbReference>
<dbReference type="Proteomes" id="UP000799779">
    <property type="component" value="Unassembled WGS sequence"/>
</dbReference>
<dbReference type="InterPro" id="IPR000086">
    <property type="entry name" value="NUDIX_hydrolase_dom"/>
</dbReference>
<keyword evidence="12" id="KW-1185">Reference proteome</keyword>
<keyword evidence="6" id="KW-0378">Hydrolase</keyword>
<evidence type="ECO:0000256" key="4">
    <source>
        <dbReference type="ARBA" id="ARBA00022490"/>
    </source>
</evidence>
<proteinExistence type="inferred from homology"/>
<dbReference type="Pfam" id="PF05026">
    <property type="entry name" value="DCP2"/>
    <property type="match status" value="1"/>
</dbReference>
<dbReference type="GO" id="GO:0003723">
    <property type="term" value="F:RNA binding"/>
    <property type="evidence" value="ECO:0007669"/>
    <property type="project" value="UniProtKB-KW"/>
</dbReference>
<dbReference type="InterPro" id="IPR044099">
    <property type="entry name" value="Dcp2_NUDIX"/>
</dbReference>
<feature type="region of interest" description="Disordered" evidence="9">
    <location>
        <begin position="858"/>
        <end position="1026"/>
    </location>
</feature>
<dbReference type="Gene3D" id="3.90.79.10">
    <property type="entry name" value="Nucleoside Triphosphate Pyrophosphohydrolase"/>
    <property type="match status" value="1"/>
</dbReference>
<keyword evidence="8" id="KW-0464">Manganese</keyword>
<dbReference type="SMART" id="SM01125">
    <property type="entry name" value="DCP2"/>
    <property type="match status" value="1"/>
</dbReference>
<evidence type="ECO:0000256" key="8">
    <source>
        <dbReference type="ARBA" id="ARBA00023211"/>
    </source>
</evidence>
<dbReference type="GO" id="GO:0000290">
    <property type="term" value="P:deadenylation-dependent decapping of nuclear-transcribed mRNA"/>
    <property type="evidence" value="ECO:0007669"/>
    <property type="project" value="InterPro"/>
</dbReference>
<dbReference type="InterPro" id="IPR015797">
    <property type="entry name" value="NUDIX_hydrolase-like_dom_sf"/>
</dbReference>
<evidence type="ECO:0000256" key="2">
    <source>
        <dbReference type="ARBA" id="ARBA00004496"/>
    </source>
</evidence>
<dbReference type="EMBL" id="ML977568">
    <property type="protein sequence ID" value="KAF2004213.1"/>
    <property type="molecule type" value="Genomic_DNA"/>
</dbReference>
<dbReference type="PANTHER" id="PTHR23114">
    <property type="entry name" value="M7GPPPN-MRNA HYDROLASE"/>
    <property type="match status" value="1"/>
</dbReference>
<feature type="region of interest" description="Disordered" evidence="9">
    <location>
        <begin position="721"/>
        <end position="819"/>
    </location>
</feature>
<feature type="compositionally biased region" description="Pro residues" evidence="9">
    <location>
        <begin position="422"/>
        <end position="445"/>
    </location>
</feature>
<feature type="region of interest" description="Disordered" evidence="9">
    <location>
        <begin position="634"/>
        <end position="683"/>
    </location>
</feature>
<keyword evidence="4" id="KW-0963">Cytoplasm</keyword>
<organism evidence="11 12">
    <name type="scientific">Amniculicola lignicola CBS 123094</name>
    <dbReference type="NCBI Taxonomy" id="1392246"/>
    <lineage>
        <taxon>Eukaryota</taxon>
        <taxon>Fungi</taxon>
        <taxon>Dikarya</taxon>
        <taxon>Ascomycota</taxon>
        <taxon>Pezizomycotina</taxon>
        <taxon>Dothideomycetes</taxon>
        <taxon>Pleosporomycetidae</taxon>
        <taxon>Pleosporales</taxon>
        <taxon>Amniculicolaceae</taxon>
        <taxon>Amniculicola</taxon>
    </lineage>
</organism>
<feature type="compositionally biased region" description="Polar residues" evidence="9">
    <location>
        <begin position="997"/>
        <end position="1008"/>
    </location>
</feature>
<feature type="compositionally biased region" description="Polar residues" evidence="9">
    <location>
        <begin position="478"/>
        <end position="487"/>
    </location>
</feature>
<gene>
    <name evidence="11" type="ORF">P154DRAFT_519441</name>
</gene>
<dbReference type="InterPro" id="IPR020084">
    <property type="entry name" value="NUDIX_hydrolase_CS"/>
</dbReference>
<evidence type="ECO:0000256" key="3">
    <source>
        <dbReference type="ARBA" id="ARBA00005279"/>
    </source>
</evidence>
<evidence type="ECO:0000259" key="10">
    <source>
        <dbReference type="PROSITE" id="PS51462"/>
    </source>
</evidence>
<keyword evidence="5" id="KW-0479">Metal-binding</keyword>
<dbReference type="Pfam" id="PF00293">
    <property type="entry name" value="NUDIX"/>
    <property type="match status" value="1"/>
</dbReference>
<feature type="compositionally biased region" description="Pro residues" evidence="9">
    <location>
        <begin position="515"/>
        <end position="526"/>
    </location>
</feature>
<feature type="compositionally biased region" description="Pro residues" evidence="9">
    <location>
        <begin position="456"/>
        <end position="468"/>
    </location>
</feature>
<keyword evidence="7" id="KW-0694">RNA-binding</keyword>